<dbReference type="RefSeq" id="WP_107952330.1">
    <property type="nucleotide sequence ID" value="NZ_QAYE01000001.1"/>
</dbReference>
<dbReference type="Gene3D" id="1.10.3230.30">
    <property type="entry name" value="Phage gp6-like head-tail connector protein"/>
    <property type="match status" value="1"/>
</dbReference>
<dbReference type="Proteomes" id="UP000244013">
    <property type="component" value="Unassembled WGS sequence"/>
</dbReference>
<dbReference type="EMBL" id="QAYE01000001">
    <property type="protein sequence ID" value="PTW49357.1"/>
    <property type="molecule type" value="Genomic_DNA"/>
</dbReference>
<organism evidence="1 2">
    <name type="scientific">Sphingomonas faeni</name>
    <dbReference type="NCBI Taxonomy" id="185950"/>
    <lineage>
        <taxon>Bacteria</taxon>
        <taxon>Pseudomonadati</taxon>
        <taxon>Pseudomonadota</taxon>
        <taxon>Alphaproteobacteria</taxon>
        <taxon>Sphingomonadales</taxon>
        <taxon>Sphingomonadaceae</taxon>
        <taxon>Sphingomonas</taxon>
    </lineage>
</organism>
<evidence type="ECO:0000313" key="2">
    <source>
        <dbReference type="Proteomes" id="UP000244013"/>
    </source>
</evidence>
<evidence type="ECO:0000313" key="1">
    <source>
        <dbReference type="EMBL" id="PTW49357.1"/>
    </source>
</evidence>
<dbReference type="AlphaFoldDB" id="A0A2T5UCX2"/>
<dbReference type="InterPro" id="IPR021146">
    <property type="entry name" value="Phage_gp6-like_head-tail"/>
</dbReference>
<dbReference type="OrthoDB" id="7577111at2"/>
<comment type="caution">
    <text evidence="1">The sequence shown here is derived from an EMBL/GenBank/DDBJ whole genome shotgun (WGS) entry which is preliminary data.</text>
</comment>
<proteinExistence type="predicted"/>
<gene>
    <name evidence="1" type="ORF">C8J25_101865</name>
</gene>
<dbReference type="GeneID" id="91004925"/>
<dbReference type="InterPro" id="IPR006450">
    <property type="entry name" value="Phage_HK97_gp6-like"/>
</dbReference>
<dbReference type="Pfam" id="PF05135">
    <property type="entry name" value="Phage_connect_1"/>
    <property type="match status" value="1"/>
</dbReference>
<dbReference type="CDD" id="cd08054">
    <property type="entry name" value="gp6"/>
    <property type="match status" value="1"/>
</dbReference>
<name>A0A2T5UCX2_9SPHN</name>
<accession>A0A2T5UCX2</accession>
<sequence length="105" mass="11747">MEIITPEQIQEWLRIDPNTDTATLNMLVSSAIDMVEYKTGRVLRPYSQLNAVTGAIEKITPTVPESLKHAISLFVSAHFDDRAGADDAAMLAVDRLCRPFWMGRL</sequence>
<dbReference type="NCBIfam" id="TIGR01560">
    <property type="entry name" value="put_DNA_pack"/>
    <property type="match status" value="1"/>
</dbReference>
<protein>
    <submittedName>
        <fullName evidence="1">Gp6-like head-tail connector protein</fullName>
    </submittedName>
</protein>
<reference evidence="1 2" key="1">
    <citation type="submission" date="2018-04" db="EMBL/GenBank/DDBJ databases">
        <title>Genomic Encyclopedia of Type Strains, Phase III (KMG-III): the genomes of soil and plant-associated and newly described type strains.</title>
        <authorList>
            <person name="Whitman W."/>
        </authorList>
    </citation>
    <scope>NUCLEOTIDE SEQUENCE [LARGE SCALE GENOMIC DNA]</scope>
    <source>
        <strain evidence="1 2">MA-olki</strain>
    </source>
</reference>